<proteinExistence type="predicted"/>
<accession>A0A7U2EXY6</accession>
<keyword evidence="2" id="KW-1185">Reference proteome</keyword>
<sequence length="75" mass="8736">MDDKVRRLRVVKSLFDDSGERRHVREVMTIVGMIWLEWCCCVFEGGLGVLMLGQASYLELGRDRTRFKGITIHLH</sequence>
<protein>
    <submittedName>
        <fullName evidence="1">Uncharacterized protein</fullName>
    </submittedName>
</protein>
<dbReference type="AlphaFoldDB" id="A0A7U2EXY6"/>
<evidence type="ECO:0000313" key="1">
    <source>
        <dbReference type="EMBL" id="QRC95171.1"/>
    </source>
</evidence>
<organism evidence="1 2">
    <name type="scientific">Phaeosphaeria nodorum (strain SN15 / ATCC MYA-4574 / FGSC 10173)</name>
    <name type="common">Glume blotch fungus</name>
    <name type="synonym">Parastagonospora nodorum</name>
    <dbReference type="NCBI Taxonomy" id="321614"/>
    <lineage>
        <taxon>Eukaryota</taxon>
        <taxon>Fungi</taxon>
        <taxon>Dikarya</taxon>
        <taxon>Ascomycota</taxon>
        <taxon>Pezizomycotina</taxon>
        <taxon>Dothideomycetes</taxon>
        <taxon>Pleosporomycetidae</taxon>
        <taxon>Pleosporales</taxon>
        <taxon>Pleosporineae</taxon>
        <taxon>Phaeosphaeriaceae</taxon>
        <taxon>Parastagonospora</taxon>
    </lineage>
</organism>
<gene>
    <name evidence="1" type="ORF">JI435_406970</name>
</gene>
<dbReference type="Proteomes" id="UP000663193">
    <property type="component" value="Chromosome 5"/>
</dbReference>
<dbReference type="VEuPathDB" id="FungiDB:JI435_406970"/>
<evidence type="ECO:0000313" key="2">
    <source>
        <dbReference type="Proteomes" id="UP000663193"/>
    </source>
</evidence>
<dbReference type="EMBL" id="CP069027">
    <property type="protein sequence ID" value="QRC95171.1"/>
    <property type="molecule type" value="Genomic_DNA"/>
</dbReference>
<name>A0A7U2EXY6_PHANO</name>
<reference evidence="2" key="1">
    <citation type="journal article" date="2021" name="BMC Genomics">
        <title>Chromosome-level genome assembly and manually-curated proteome of model necrotroph Parastagonospora nodorum Sn15 reveals a genome-wide trove of candidate effector homologs, and redundancy of virulence-related functions within an accessory chromosome.</title>
        <authorList>
            <person name="Bertazzoni S."/>
            <person name="Jones D.A.B."/>
            <person name="Phan H.T."/>
            <person name="Tan K.-C."/>
            <person name="Hane J.K."/>
        </authorList>
    </citation>
    <scope>NUCLEOTIDE SEQUENCE [LARGE SCALE GENOMIC DNA]</scope>
    <source>
        <strain evidence="2">SN15 / ATCC MYA-4574 / FGSC 10173)</strain>
    </source>
</reference>